<keyword evidence="3" id="KW-0677">Repeat</keyword>
<feature type="compositionally biased region" description="Basic and acidic residues" evidence="7">
    <location>
        <begin position="254"/>
        <end position="277"/>
    </location>
</feature>
<organism evidence="9 10">
    <name type="scientific">Pachysolen tannophilus NRRL Y-2460</name>
    <dbReference type="NCBI Taxonomy" id="669874"/>
    <lineage>
        <taxon>Eukaryota</taxon>
        <taxon>Fungi</taxon>
        <taxon>Dikarya</taxon>
        <taxon>Ascomycota</taxon>
        <taxon>Saccharomycotina</taxon>
        <taxon>Pichiomycetes</taxon>
        <taxon>Pachysolenaceae</taxon>
        <taxon>Pachysolen</taxon>
    </lineage>
</organism>
<proteinExistence type="predicted"/>
<evidence type="ECO:0000256" key="7">
    <source>
        <dbReference type="SAM" id="MobiDB-lite"/>
    </source>
</evidence>
<keyword evidence="4 6" id="KW-0694">RNA-binding</keyword>
<feature type="region of interest" description="Disordered" evidence="7">
    <location>
        <begin position="205"/>
        <end position="277"/>
    </location>
</feature>
<dbReference type="AlphaFoldDB" id="A0A1E4TZK4"/>
<dbReference type="InterPro" id="IPR012677">
    <property type="entry name" value="Nucleotide-bd_a/b_plait_sf"/>
</dbReference>
<gene>
    <name evidence="9" type="ORF">PACTADRAFT_48915</name>
</gene>
<evidence type="ECO:0000256" key="1">
    <source>
        <dbReference type="ARBA" id="ARBA00004123"/>
    </source>
</evidence>
<feature type="compositionally biased region" description="Gly residues" evidence="7">
    <location>
        <begin position="207"/>
        <end position="224"/>
    </location>
</feature>
<reference evidence="10" key="1">
    <citation type="submission" date="2016-05" db="EMBL/GenBank/DDBJ databases">
        <title>Comparative genomics of biotechnologically important yeasts.</title>
        <authorList>
            <consortium name="DOE Joint Genome Institute"/>
            <person name="Riley R."/>
            <person name="Haridas S."/>
            <person name="Wolfe K.H."/>
            <person name="Lopes M.R."/>
            <person name="Hittinger C.T."/>
            <person name="Goker M."/>
            <person name="Salamov A."/>
            <person name="Wisecaver J."/>
            <person name="Long T.M."/>
            <person name="Aerts A.L."/>
            <person name="Barry K."/>
            <person name="Choi C."/>
            <person name="Clum A."/>
            <person name="Coughlan A.Y."/>
            <person name="Deshpande S."/>
            <person name="Douglass A.P."/>
            <person name="Hanson S.J."/>
            <person name="Klenk H.-P."/>
            <person name="Labutti K."/>
            <person name="Lapidus A."/>
            <person name="Lindquist E."/>
            <person name="Lipzen A."/>
            <person name="Meier-Kolthoff J.P."/>
            <person name="Ohm R.A."/>
            <person name="Otillar R.P."/>
            <person name="Pangilinan J."/>
            <person name="Peng Y."/>
            <person name="Rokas A."/>
            <person name="Rosa C.A."/>
            <person name="Scheuner C."/>
            <person name="Sibirny A.A."/>
            <person name="Slot J.C."/>
            <person name="Stielow J.B."/>
            <person name="Sun H."/>
            <person name="Kurtzman C.P."/>
            <person name="Blackwell M."/>
            <person name="Grigoriev I.V."/>
            <person name="Jeffries T.W."/>
        </authorList>
    </citation>
    <scope>NUCLEOTIDE SEQUENCE [LARGE SCALE GENOMIC DNA]</scope>
    <source>
        <strain evidence="10">NRRL Y-2460</strain>
    </source>
</reference>
<dbReference type="SUPFAM" id="SSF54928">
    <property type="entry name" value="RNA-binding domain, RBD"/>
    <property type="match status" value="2"/>
</dbReference>
<dbReference type="GO" id="GO:0006415">
    <property type="term" value="P:translational termination"/>
    <property type="evidence" value="ECO:0007669"/>
    <property type="project" value="EnsemblFungi"/>
</dbReference>
<dbReference type="OrthoDB" id="1099063at2759"/>
<dbReference type="GO" id="GO:0061752">
    <property type="term" value="F:telomeric repeat-containing RNA binding"/>
    <property type="evidence" value="ECO:0007669"/>
    <property type="project" value="EnsemblFungi"/>
</dbReference>
<evidence type="ECO:0000313" key="10">
    <source>
        <dbReference type="Proteomes" id="UP000094236"/>
    </source>
</evidence>
<dbReference type="GO" id="GO:2000805">
    <property type="term" value="P:negative regulation of termination of RNA polymerase II transcription, poly(A)-coupled"/>
    <property type="evidence" value="ECO:0007669"/>
    <property type="project" value="EnsemblFungi"/>
</dbReference>
<sequence length="277" mass="29958">MSEELSTVQLFVRPLPFDIQQSDVEDLFAKSGPLKSVRIMSGYAFVEYEQAEDASSAVATFDNTEQFGGPLEVHYAKHREFKPSTRGLYRALVKNLPENAAWQELKDFVKDFTGIVPTFCKVDYDHIGHLEFGSAEDLAAAIEKANGAELDGAIIEVEEDTSEYVPPPPRSFRGGRGGGFGGFGGRGGGGFGFRGGRGGFRDRGDFGGRGGGFGGRGRGGGFRGRGGRDFGDRGDRGGRGGFDRDFGGRGGRGGFRDRDSGYERSGFRDRDRSPGRY</sequence>
<keyword evidence="10" id="KW-1185">Reference proteome</keyword>
<dbReference type="CDD" id="cd00590">
    <property type="entry name" value="RRM_SF"/>
    <property type="match status" value="1"/>
</dbReference>
<dbReference type="Gene3D" id="3.30.70.330">
    <property type="match status" value="2"/>
</dbReference>
<dbReference type="GO" id="GO:0031370">
    <property type="term" value="F:eukaryotic initiation factor 4G binding"/>
    <property type="evidence" value="ECO:0007669"/>
    <property type="project" value="EnsemblFungi"/>
</dbReference>
<comment type="subcellular location">
    <subcellularLocation>
        <location evidence="1">Nucleus</location>
    </subcellularLocation>
</comment>
<evidence type="ECO:0000256" key="4">
    <source>
        <dbReference type="ARBA" id="ARBA00022884"/>
    </source>
</evidence>
<feature type="compositionally biased region" description="Basic and acidic residues" evidence="7">
    <location>
        <begin position="226"/>
        <end position="247"/>
    </location>
</feature>
<keyword evidence="2" id="KW-0507">mRNA processing</keyword>
<dbReference type="GO" id="GO:0017148">
    <property type="term" value="P:negative regulation of translation"/>
    <property type="evidence" value="ECO:0007669"/>
    <property type="project" value="EnsemblFungi"/>
</dbReference>
<protein>
    <recommendedName>
        <fullName evidence="8">RRM domain-containing protein</fullName>
    </recommendedName>
</protein>
<dbReference type="InterPro" id="IPR035979">
    <property type="entry name" value="RBD_domain_sf"/>
</dbReference>
<evidence type="ECO:0000313" key="9">
    <source>
        <dbReference type="EMBL" id="ODV97167.1"/>
    </source>
</evidence>
<dbReference type="EMBL" id="KV454012">
    <property type="protein sequence ID" value="ODV97167.1"/>
    <property type="molecule type" value="Genomic_DNA"/>
</dbReference>
<evidence type="ECO:0000256" key="5">
    <source>
        <dbReference type="ARBA" id="ARBA00023242"/>
    </source>
</evidence>
<dbReference type="GO" id="GO:0003691">
    <property type="term" value="F:double-stranded telomeric DNA binding"/>
    <property type="evidence" value="ECO:0007669"/>
    <property type="project" value="EnsemblFungi"/>
</dbReference>
<dbReference type="GO" id="GO:0042802">
    <property type="term" value="F:identical protein binding"/>
    <property type="evidence" value="ECO:0007669"/>
    <property type="project" value="EnsemblFungi"/>
</dbReference>
<dbReference type="GO" id="GO:0003729">
    <property type="term" value="F:mRNA binding"/>
    <property type="evidence" value="ECO:0007669"/>
    <property type="project" value="EnsemblFungi"/>
</dbReference>
<dbReference type="InterPro" id="IPR050374">
    <property type="entry name" value="RRT5_SRSF_SR"/>
</dbReference>
<accession>A0A1E4TZK4</accession>
<dbReference type="GO" id="GO:0005737">
    <property type="term" value="C:cytoplasm"/>
    <property type="evidence" value="ECO:0007669"/>
    <property type="project" value="EnsemblFungi"/>
</dbReference>
<name>A0A1E4TZK4_PACTA</name>
<evidence type="ECO:0000256" key="2">
    <source>
        <dbReference type="ARBA" id="ARBA00022664"/>
    </source>
</evidence>
<dbReference type="GO" id="GO:0008143">
    <property type="term" value="F:poly(A) binding"/>
    <property type="evidence" value="ECO:0007669"/>
    <property type="project" value="EnsemblFungi"/>
</dbReference>
<dbReference type="PANTHER" id="PTHR23003:SF62">
    <property type="entry name" value="SERINE_ARGININE (SR)-TYPE SHUTTLING MRNA BINDING PROTEIN NPL3"/>
    <property type="match status" value="1"/>
</dbReference>
<keyword evidence="5" id="KW-0539">Nucleus</keyword>
<dbReference type="Proteomes" id="UP000094236">
    <property type="component" value="Unassembled WGS sequence"/>
</dbReference>
<dbReference type="InterPro" id="IPR000504">
    <property type="entry name" value="RRM_dom"/>
</dbReference>
<dbReference type="GO" id="GO:0000398">
    <property type="term" value="P:mRNA splicing, via spliceosome"/>
    <property type="evidence" value="ECO:0007669"/>
    <property type="project" value="EnsemblFungi"/>
</dbReference>
<dbReference type="GO" id="GO:0005634">
    <property type="term" value="C:nucleus"/>
    <property type="evidence" value="ECO:0007669"/>
    <property type="project" value="UniProtKB-SubCell"/>
</dbReference>
<dbReference type="SMART" id="SM00360">
    <property type="entry name" value="RRM"/>
    <property type="match status" value="2"/>
</dbReference>
<evidence type="ECO:0000259" key="8">
    <source>
        <dbReference type="PROSITE" id="PS50102"/>
    </source>
</evidence>
<dbReference type="PROSITE" id="PS50102">
    <property type="entry name" value="RRM"/>
    <property type="match status" value="2"/>
</dbReference>
<dbReference type="GO" id="GO:0032968">
    <property type="term" value="P:positive regulation of transcription elongation by RNA polymerase II"/>
    <property type="evidence" value="ECO:0007669"/>
    <property type="project" value="EnsemblFungi"/>
</dbReference>
<dbReference type="STRING" id="669874.A0A1E4TZK4"/>
<feature type="domain" description="RRM" evidence="8">
    <location>
        <begin position="89"/>
        <end position="162"/>
    </location>
</feature>
<dbReference type="GO" id="GO:0000993">
    <property type="term" value="F:RNA polymerase II complex binding"/>
    <property type="evidence" value="ECO:0007669"/>
    <property type="project" value="EnsemblFungi"/>
</dbReference>
<dbReference type="Pfam" id="PF00076">
    <property type="entry name" value="RRM_1"/>
    <property type="match status" value="2"/>
</dbReference>
<feature type="domain" description="RRM" evidence="8">
    <location>
        <begin position="8"/>
        <end position="78"/>
    </location>
</feature>
<evidence type="ECO:0000256" key="6">
    <source>
        <dbReference type="PROSITE-ProRule" id="PRU00176"/>
    </source>
</evidence>
<evidence type="ECO:0000256" key="3">
    <source>
        <dbReference type="ARBA" id="ARBA00022737"/>
    </source>
</evidence>
<dbReference type="PANTHER" id="PTHR23003">
    <property type="entry name" value="RNA RECOGNITION MOTIF RRM DOMAIN CONTAINING PROTEIN"/>
    <property type="match status" value="1"/>
</dbReference>